<evidence type="ECO:0000256" key="5">
    <source>
        <dbReference type="ARBA" id="ARBA00023136"/>
    </source>
</evidence>
<keyword evidence="3 6" id="KW-0812">Transmembrane</keyword>
<dbReference type="InterPro" id="IPR002549">
    <property type="entry name" value="AI-2E-like"/>
</dbReference>
<dbReference type="RefSeq" id="WP_116555429.1">
    <property type="nucleotide sequence ID" value="NZ_QCZG01000031.1"/>
</dbReference>
<dbReference type="AlphaFoldDB" id="A0A2U1JVG6"/>
<dbReference type="Proteomes" id="UP000245998">
    <property type="component" value="Unassembled WGS sequence"/>
</dbReference>
<comment type="subcellular location">
    <subcellularLocation>
        <location evidence="1">Membrane</location>
        <topology evidence="1">Multi-pass membrane protein</topology>
    </subcellularLocation>
</comment>
<dbReference type="NCBIfam" id="TIGR02872">
    <property type="entry name" value="spore_ytvI"/>
    <property type="match status" value="1"/>
</dbReference>
<name>A0A2U1JVG6_9BACI</name>
<gene>
    <name evidence="7" type="primary">ytvI</name>
    <name evidence="7" type="ORF">DCC39_13510</name>
</gene>
<evidence type="ECO:0000256" key="6">
    <source>
        <dbReference type="SAM" id="Phobius"/>
    </source>
</evidence>
<keyword evidence="8" id="KW-1185">Reference proteome</keyword>
<feature type="transmembrane region" description="Helical" evidence="6">
    <location>
        <begin position="12"/>
        <end position="30"/>
    </location>
</feature>
<organism evidence="7 8">
    <name type="scientific">Pueribacillus theae</name>
    <dbReference type="NCBI Taxonomy" id="2171751"/>
    <lineage>
        <taxon>Bacteria</taxon>
        <taxon>Bacillati</taxon>
        <taxon>Bacillota</taxon>
        <taxon>Bacilli</taxon>
        <taxon>Bacillales</taxon>
        <taxon>Bacillaceae</taxon>
        <taxon>Pueribacillus</taxon>
    </lineage>
</organism>
<keyword evidence="4 6" id="KW-1133">Transmembrane helix</keyword>
<feature type="transmembrane region" description="Helical" evidence="6">
    <location>
        <begin position="65"/>
        <end position="85"/>
    </location>
</feature>
<dbReference type="PANTHER" id="PTHR21716">
    <property type="entry name" value="TRANSMEMBRANE PROTEIN"/>
    <property type="match status" value="1"/>
</dbReference>
<proteinExistence type="inferred from homology"/>
<feature type="transmembrane region" description="Helical" evidence="6">
    <location>
        <begin position="36"/>
        <end position="53"/>
    </location>
</feature>
<dbReference type="GO" id="GO:0055085">
    <property type="term" value="P:transmembrane transport"/>
    <property type="evidence" value="ECO:0007669"/>
    <property type="project" value="TreeGrafter"/>
</dbReference>
<comment type="caution">
    <text evidence="7">The sequence shown here is derived from an EMBL/GenBank/DDBJ whole genome shotgun (WGS) entry which is preliminary data.</text>
</comment>
<evidence type="ECO:0000256" key="2">
    <source>
        <dbReference type="ARBA" id="ARBA00009773"/>
    </source>
</evidence>
<evidence type="ECO:0000313" key="7">
    <source>
        <dbReference type="EMBL" id="PWA09197.1"/>
    </source>
</evidence>
<feature type="transmembrane region" description="Helical" evidence="6">
    <location>
        <begin position="325"/>
        <end position="349"/>
    </location>
</feature>
<dbReference type="PANTHER" id="PTHR21716:SF68">
    <property type="entry name" value="TRANSPORT PROTEIN YTVI-RELATED"/>
    <property type="match status" value="1"/>
</dbReference>
<dbReference type="InterPro" id="IPR014227">
    <property type="entry name" value="YtvI-like"/>
</dbReference>
<comment type="similarity">
    <text evidence="2">Belongs to the autoinducer-2 exporter (AI-2E) (TC 2.A.86) family.</text>
</comment>
<reference evidence="7 8" key="1">
    <citation type="submission" date="2018-04" db="EMBL/GenBank/DDBJ databases">
        <title>Camelliibacillus theae gen. nov., sp. nov., isolated from Pu'er tea.</title>
        <authorList>
            <person name="Niu L."/>
        </authorList>
    </citation>
    <scope>NUCLEOTIDE SEQUENCE [LARGE SCALE GENOMIC DNA]</scope>
    <source>
        <strain evidence="7 8">T8</strain>
    </source>
</reference>
<evidence type="ECO:0000256" key="1">
    <source>
        <dbReference type="ARBA" id="ARBA00004141"/>
    </source>
</evidence>
<feature type="transmembrane region" description="Helical" evidence="6">
    <location>
        <begin position="288"/>
        <end position="305"/>
    </location>
</feature>
<feature type="transmembrane region" description="Helical" evidence="6">
    <location>
        <begin position="165"/>
        <end position="189"/>
    </location>
</feature>
<feature type="transmembrane region" description="Helical" evidence="6">
    <location>
        <begin position="229"/>
        <end position="248"/>
    </location>
</feature>
<accession>A0A2U1JVG6</accession>
<dbReference type="OrthoDB" id="9774361at2"/>
<evidence type="ECO:0000256" key="4">
    <source>
        <dbReference type="ARBA" id="ARBA00022989"/>
    </source>
</evidence>
<protein>
    <submittedName>
        <fullName evidence="7">Sporulation integral membrane protein YtvI</fullName>
    </submittedName>
</protein>
<evidence type="ECO:0000313" key="8">
    <source>
        <dbReference type="Proteomes" id="UP000245998"/>
    </source>
</evidence>
<dbReference type="PROSITE" id="PS51257">
    <property type="entry name" value="PROKAR_LIPOPROTEIN"/>
    <property type="match status" value="1"/>
</dbReference>
<sequence length="369" mass="41539">MNRNVVYSVIRFISLIIILFLSCLLLYYAAKVTYPFIIAFAFAFLINPIVNFFEKRWKIRRAFSVLLTMLLILLVVAGIVTIIVMEAINGFIYLADIVPGKFQILVRYLETFFVDSILPFYNQLALMLDNLDPSYQNTIIENVESIGSQITDGFKNAMQALATGISAIIVSLPNFATAFIISLLATFFISKDWYKLKEMFRKITPEKAVESGGNLYNELRKALFGFIKAQATLISITAVIVLVGLLILRVDYAISIALIIGLVDLLPYLGTGLIFVPWIIYSFFTENYFLTIGLSVLYSIVVVQRQVMEPKILSSNIDMDPLATLIALFVGFKLFGFLGLILGPVLLVVGKTLYKTGVFNELWRFIVVK</sequence>
<dbReference type="EMBL" id="QCZG01000031">
    <property type="protein sequence ID" value="PWA09197.1"/>
    <property type="molecule type" value="Genomic_DNA"/>
</dbReference>
<dbReference type="Pfam" id="PF01594">
    <property type="entry name" value="AI-2E_transport"/>
    <property type="match status" value="1"/>
</dbReference>
<dbReference type="GO" id="GO:0016020">
    <property type="term" value="C:membrane"/>
    <property type="evidence" value="ECO:0007669"/>
    <property type="project" value="UniProtKB-SubCell"/>
</dbReference>
<feature type="transmembrane region" description="Helical" evidence="6">
    <location>
        <begin position="254"/>
        <end position="281"/>
    </location>
</feature>
<evidence type="ECO:0000256" key="3">
    <source>
        <dbReference type="ARBA" id="ARBA00022692"/>
    </source>
</evidence>
<keyword evidence="5 6" id="KW-0472">Membrane</keyword>